<evidence type="ECO:0000313" key="1">
    <source>
        <dbReference type="EMBL" id="EFG26037.1"/>
    </source>
</evidence>
<proteinExistence type="predicted"/>
<dbReference type="EMBL" id="ADCX01000007">
    <property type="protein sequence ID" value="EFG26037.1"/>
    <property type="molecule type" value="Genomic_DNA"/>
</dbReference>
<reference evidence="1 2" key="1">
    <citation type="submission" date="2012-01" db="EMBL/GenBank/DDBJ databases">
        <title>The Genome Sequence of Scardovia inopinata F0304.</title>
        <authorList>
            <consortium name="The Broad Institute Genome Sequencing Platform"/>
            <person name="Ward D."/>
            <person name="Earl A."/>
            <person name="Feldgarden M."/>
            <person name="Gevers D."/>
            <person name="Young S."/>
            <person name="Zeng Q."/>
            <person name="Koehrsen M."/>
            <person name="Alvarado L."/>
            <person name="Berlin A.M."/>
            <person name="Borenstein D."/>
            <person name="Chapman S.B."/>
            <person name="Chen Z."/>
            <person name="Engels R."/>
            <person name="Freedman E."/>
            <person name="Gellesch M."/>
            <person name="Goldberg J."/>
            <person name="Griggs A."/>
            <person name="Gujja S."/>
            <person name="Heilman E.R."/>
            <person name="Heiman D.I."/>
            <person name="Hepburn T.A."/>
            <person name="Howarth C."/>
            <person name="Jen D."/>
            <person name="Larson L."/>
            <person name="Mehta T."/>
            <person name="Park D."/>
            <person name="Pearson M."/>
            <person name="Richards J."/>
            <person name="Roberts A."/>
            <person name="Saif S."/>
            <person name="Shea T.D."/>
            <person name="Shenoy N."/>
            <person name="Sisk P."/>
            <person name="Stolte C."/>
            <person name="Sykes S.N."/>
            <person name="Walk T."/>
            <person name="White J."/>
            <person name="Yandava C."/>
            <person name="Izard J."/>
            <person name="Baranova O.V."/>
            <person name="Blanton J.M."/>
            <person name="Tanner A.C."/>
            <person name="Dewhirst F."/>
            <person name="Haas B."/>
            <person name="Nusbaum C."/>
            <person name="Birren B."/>
        </authorList>
    </citation>
    <scope>NUCLEOTIDE SEQUENCE [LARGE SCALE GENOMIC DNA]</scope>
    <source>
        <strain evidence="1 2">F0304</strain>
    </source>
</reference>
<gene>
    <name evidence="1" type="ORF">HMPREF9020_01109</name>
</gene>
<dbReference type="AlphaFoldDB" id="W5IGH6"/>
<dbReference type="HOGENOM" id="CLU_1831223_0_0_11"/>
<accession>W5IGH6</accession>
<evidence type="ECO:0008006" key="3">
    <source>
        <dbReference type="Google" id="ProtNLM"/>
    </source>
</evidence>
<organism evidence="1 2">
    <name type="scientific">Scardovia inopinata F0304</name>
    <dbReference type="NCBI Taxonomy" id="641146"/>
    <lineage>
        <taxon>Bacteria</taxon>
        <taxon>Bacillati</taxon>
        <taxon>Actinomycetota</taxon>
        <taxon>Actinomycetes</taxon>
        <taxon>Bifidobacteriales</taxon>
        <taxon>Bifidobacteriaceae</taxon>
        <taxon>Scardovia</taxon>
    </lineage>
</organism>
<keyword evidence="2" id="KW-1185">Reference proteome</keyword>
<dbReference type="eggNOG" id="ENOG5030DYB">
    <property type="taxonomic scope" value="Bacteria"/>
</dbReference>
<sequence>MRFIEDDDDHQRWMRIHETSYKAEGVFVENDKTIIVNTALFKDDAAAKTAAANEVAKRFGITDEELAQVEDYKKALTDHNAWDLPFMGYVNEDGYGYAYVPDQAIAPPNWDAHKAFRDLPYNVQTAFAIRMLFTHRDVDRYGANMFLHYERGFTVHFEGPGANNY</sequence>
<evidence type="ECO:0000313" key="2">
    <source>
        <dbReference type="Proteomes" id="UP000005777"/>
    </source>
</evidence>
<comment type="caution">
    <text evidence="1">The sequence shown here is derived from an EMBL/GenBank/DDBJ whole genome shotgun (WGS) entry which is preliminary data.</text>
</comment>
<protein>
    <recommendedName>
        <fullName evidence="3">Glycerophosphoryl diesterphosphodiesterase</fullName>
    </recommendedName>
</protein>
<name>W5IGH6_SCAIO</name>
<dbReference type="Proteomes" id="UP000005777">
    <property type="component" value="Unassembled WGS sequence"/>
</dbReference>